<dbReference type="Proteomes" id="UP000799424">
    <property type="component" value="Unassembled WGS sequence"/>
</dbReference>
<reference evidence="1" key="1">
    <citation type="journal article" date="2020" name="Stud. Mycol.">
        <title>101 Dothideomycetes genomes: a test case for predicting lifestyles and emergence of pathogens.</title>
        <authorList>
            <person name="Haridas S."/>
            <person name="Albert R."/>
            <person name="Binder M."/>
            <person name="Bloem J."/>
            <person name="Labutti K."/>
            <person name="Salamov A."/>
            <person name="Andreopoulos B."/>
            <person name="Baker S."/>
            <person name="Barry K."/>
            <person name="Bills G."/>
            <person name="Bluhm B."/>
            <person name="Cannon C."/>
            <person name="Castanera R."/>
            <person name="Culley D."/>
            <person name="Daum C."/>
            <person name="Ezra D."/>
            <person name="Gonzalez J."/>
            <person name="Henrissat B."/>
            <person name="Kuo A."/>
            <person name="Liang C."/>
            <person name="Lipzen A."/>
            <person name="Lutzoni F."/>
            <person name="Magnuson J."/>
            <person name="Mondo S."/>
            <person name="Nolan M."/>
            <person name="Ohm R."/>
            <person name="Pangilinan J."/>
            <person name="Park H.-J."/>
            <person name="Ramirez L."/>
            <person name="Alfaro M."/>
            <person name="Sun H."/>
            <person name="Tritt A."/>
            <person name="Yoshinaga Y."/>
            <person name="Zwiers L.-H."/>
            <person name="Turgeon B."/>
            <person name="Goodwin S."/>
            <person name="Spatafora J."/>
            <person name="Crous P."/>
            <person name="Grigoriev I."/>
        </authorList>
    </citation>
    <scope>NUCLEOTIDE SEQUENCE</scope>
    <source>
        <strain evidence="1">CBS 113818</strain>
    </source>
</reference>
<proteinExistence type="predicted"/>
<sequence>MANPPKSALEHFNISAARYEKSTGSCTRELARHLIKISPSFGTGSHVLDNACGTGIVAQEILFEQYAGAKTPPKISCTDGAAVMVDMARAACNTTIDANKHRTGEDLANISFDAVPGEALGFPDNHFTHSITNQGIMFFKDAEKGASEIHRTLQPGGTAIVTTWKEIPYVSMIQAGQKVVTPGAPLFRIPISEQWSEASYLEKTLRDVGFGDVEVHEKQVHYAFKTVEELCELVLVLFGHMVPDLSDQQKTDFRKQFKIEAEKVLVKTERLITGDMEGRKEELVGLKMVALVAVAKK</sequence>
<dbReference type="Gene3D" id="3.40.50.150">
    <property type="entry name" value="Vaccinia Virus protein VP39"/>
    <property type="match status" value="1"/>
</dbReference>
<dbReference type="EMBL" id="MU006221">
    <property type="protein sequence ID" value="KAF2829132.1"/>
    <property type="molecule type" value="Genomic_DNA"/>
</dbReference>
<evidence type="ECO:0000313" key="1">
    <source>
        <dbReference type="EMBL" id="KAF2829132.1"/>
    </source>
</evidence>
<accession>A0A6A7A779</accession>
<dbReference type="InterPro" id="IPR029063">
    <property type="entry name" value="SAM-dependent_MTases_sf"/>
</dbReference>
<dbReference type="Pfam" id="PF01209">
    <property type="entry name" value="Ubie_methyltran"/>
    <property type="match status" value="1"/>
</dbReference>
<gene>
    <name evidence="1" type="ORF">CC86DRAFT_185007</name>
</gene>
<dbReference type="SUPFAM" id="SSF53335">
    <property type="entry name" value="S-adenosyl-L-methionine-dependent methyltransferases"/>
    <property type="match status" value="1"/>
</dbReference>
<dbReference type="GO" id="GO:0032259">
    <property type="term" value="P:methylation"/>
    <property type="evidence" value="ECO:0007669"/>
    <property type="project" value="UniProtKB-KW"/>
</dbReference>
<keyword evidence="1" id="KW-0808">Transferase</keyword>
<dbReference type="PANTHER" id="PTHR43591">
    <property type="entry name" value="METHYLTRANSFERASE"/>
    <property type="match status" value="1"/>
</dbReference>
<name>A0A6A7A779_9PLEO</name>
<keyword evidence="1" id="KW-0489">Methyltransferase</keyword>
<dbReference type="OrthoDB" id="2013972at2759"/>
<dbReference type="AlphaFoldDB" id="A0A6A7A779"/>
<organism evidence="1 2">
    <name type="scientific">Ophiobolus disseminans</name>
    <dbReference type="NCBI Taxonomy" id="1469910"/>
    <lineage>
        <taxon>Eukaryota</taxon>
        <taxon>Fungi</taxon>
        <taxon>Dikarya</taxon>
        <taxon>Ascomycota</taxon>
        <taxon>Pezizomycotina</taxon>
        <taxon>Dothideomycetes</taxon>
        <taxon>Pleosporomycetidae</taxon>
        <taxon>Pleosporales</taxon>
        <taxon>Pleosporineae</taxon>
        <taxon>Phaeosphaeriaceae</taxon>
        <taxon>Ophiobolus</taxon>
    </lineage>
</organism>
<dbReference type="PANTHER" id="PTHR43591:SF105">
    <property type="entry name" value="METHYLTRANSFERASE DOMAIN-CONTAINING PROTEIN-RELATED"/>
    <property type="match status" value="1"/>
</dbReference>
<keyword evidence="2" id="KW-1185">Reference proteome</keyword>
<protein>
    <submittedName>
        <fullName evidence="1">S-adenosyl-L-methionine-dependent methyltransferase</fullName>
    </submittedName>
</protein>
<dbReference type="GO" id="GO:0008168">
    <property type="term" value="F:methyltransferase activity"/>
    <property type="evidence" value="ECO:0007669"/>
    <property type="project" value="UniProtKB-KW"/>
</dbReference>
<evidence type="ECO:0000313" key="2">
    <source>
        <dbReference type="Proteomes" id="UP000799424"/>
    </source>
</evidence>